<dbReference type="AlphaFoldDB" id="A0A3N0B391"/>
<keyword evidence="11" id="KW-1185">Reference proteome</keyword>
<protein>
    <recommendedName>
        <fullName evidence="3 8">Histidinol-phosphatase</fullName>
        <shortName evidence="8">HolPase</shortName>
        <ecNumber evidence="3 8">3.1.3.15</ecNumber>
    </recommendedName>
</protein>
<dbReference type="Pfam" id="PF02811">
    <property type="entry name" value="PHP"/>
    <property type="match status" value="1"/>
</dbReference>
<comment type="pathway">
    <text evidence="1 8">Amino-acid biosynthesis; L-histidine biosynthesis; L-histidine from 5-phospho-alpha-D-ribose 1-diphosphate: step 8/9.</text>
</comment>
<evidence type="ECO:0000256" key="1">
    <source>
        <dbReference type="ARBA" id="ARBA00004970"/>
    </source>
</evidence>
<evidence type="ECO:0000313" key="11">
    <source>
        <dbReference type="Proteomes" id="UP000269591"/>
    </source>
</evidence>
<dbReference type="InterPro" id="IPR004013">
    <property type="entry name" value="PHP_dom"/>
</dbReference>
<dbReference type="PANTHER" id="PTHR21039">
    <property type="entry name" value="HISTIDINOL PHOSPHATASE-RELATED"/>
    <property type="match status" value="1"/>
</dbReference>
<evidence type="ECO:0000256" key="5">
    <source>
        <dbReference type="ARBA" id="ARBA00022801"/>
    </source>
</evidence>
<dbReference type="Proteomes" id="UP000269591">
    <property type="component" value="Unassembled WGS sequence"/>
</dbReference>
<dbReference type="OrthoDB" id="6637113at2"/>
<evidence type="ECO:0000313" key="10">
    <source>
        <dbReference type="EMBL" id="RNL41046.1"/>
    </source>
</evidence>
<gene>
    <name evidence="10" type="ORF">DMP06_03370</name>
</gene>
<feature type="domain" description="PHP" evidence="9">
    <location>
        <begin position="6"/>
        <end position="198"/>
    </location>
</feature>
<evidence type="ECO:0000256" key="8">
    <source>
        <dbReference type="RuleBase" id="RU366003"/>
    </source>
</evidence>
<comment type="similarity">
    <text evidence="2 8">Belongs to the PHP hydrolase family. HisK subfamily.</text>
</comment>
<dbReference type="EMBL" id="QIBX01000003">
    <property type="protein sequence ID" value="RNL41046.1"/>
    <property type="molecule type" value="Genomic_DNA"/>
</dbReference>
<dbReference type="GO" id="GO:0000105">
    <property type="term" value="P:L-histidine biosynthetic process"/>
    <property type="evidence" value="ECO:0007669"/>
    <property type="project" value="UniProtKB-UniRule"/>
</dbReference>
<keyword evidence="4 8" id="KW-0028">Amino-acid biosynthesis</keyword>
<dbReference type="PANTHER" id="PTHR21039:SF0">
    <property type="entry name" value="HISTIDINOL-PHOSPHATASE"/>
    <property type="match status" value="1"/>
</dbReference>
<reference evidence="11" key="1">
    <citation type="submission" date="2018-05" db="EMBL/GenBank/DDBJ databases">
        <title>Genome Sequencing of selected type strains of the family Eggerthellaceae.</title>
        <authorList>
            <person name="Danylec N."/>
            <person name="Stoll D.A."/>
            <person name="Doetsch A."/>
            <person name="Huch M."/>
        </authorList>
    </citation>
    <scope>NUCLEOTIDE SEQUENCE [LARGE SCALE GENOMIC DNA]</scope>
    <source>
        <strain evidence="11">DSM 24851</strain>
    </source>
</reference>
<keyword evidence="6 8" id="KW-0368">Histidine biosynthesis</keyword>
<name>A0A3N0B391_9ACTN</name>
<dbReference type="InterPro" id="IPR010140">
    <property type="entry name" value="Histidinol_P_phosphatase_HisJ"/>
</dbReference>
<organism evidence="10 11">
    <name type="scientific">Slackia equolifaciens</name>
    <dbReference type="NCBI Taxonomy" id="498718"/>
    <lineage>
        <taxon>Bacteria</taxon>
        <taxon>Bacillati</taxon>
        <taxon>Actinomycetota</taxon>
        <taxon>Coriobacteriia</taxon>
        <taxon>Eggerthellales</taxon>
        <taxon>Eggerthellaceae</taxon>
        <taxon>Slackia</taxon>
    </lineage>
</organism>
<dbReference type="SUPFAM" id="SSF89550">
    <property type="entry name" value="PHP domain-like"/>
    <property type="match status" value="1"/>
</dbReference>
<evidence type="ECO:0000256" key="6">
    <source>
        <dbReference type="ARBA" id="ARBA00023102"/>
    </source>
</evidence>
<dbReference type="EC" id="3.1.3.15" evidence="3 8"/>
<evidence type="ECO:0000256" key="4">
    <source>
        <dbReference type="ARBA" id="ARBA00022605"/>
    </source>
</evidence>
<comment type="caution">
    <text evidence="10">The sequence shown here is derived from an EMBL/GenBank/DDBJ whole genome shotgun (WGS) entry which is preliminary data.</text>
</comment>
<dbReference type="NCBIfam" id="TIGR01856">
    <property type="entry name" value="hisJ_fam"/>
    <property type="match status" value="1"/>
</dbReference>
<dbReference type="Gene3D" id="3.20.20.140">
    <property type="entry name" value="Metal-dependent hydrolases"/>
    <property type="match status" value="1"/>
</dbReference>
<dbReference type="CDD" id="cd12110">
    <property type="entry name" value="PHP_HisPPase_Hisj_like"/>
    <property type="match status" value="1"/>
</dbReference>
<proteinExistence type="inferred from homology"/>
<evidence type="ECO:0000256" key="2">
    <source>
        <dbReference type="ARBA" id="ARBA00009152"/>
    </source>
</evidence>
<keyword evidence="5 8" id="KW-0378">Hydrolase</keyword>
<dbReference type="InterPro" id="IPR016195">
    <property type="entry name" value="Pol/histidinol_Pase-like"/>
</dbReference>
<evidence type="ECO:0000256" key="7">
    <source>
        <dbReference type="ARBA" id="ARBA00049158"/>
    </source>
</evidence>
<dbReference type="GO" id="GO:0004401">
    <property type="term" value="F:histidinol-phosphatase activity"/>
    <property type="evidence" value="ECO:0007669"/>
    <property type="project" value="UniProtKB-UniRule"/>
</dbReference>
<sequence>MELITMHTHSTFCGHAYSTLDEMVQAASEAGITALAATEHYPLSPAFKEYSFASMPSARLAEYADAVRSIRKRYPRMQILLGCELDWLGDWEDRGITPESFAEYDIVLGSVHFIDGWLFNSSRCKERWSDIDPDDIWEHYVDLWCEAATSPMPYTVMAHPDVIKKFGYYPDRAKLRNMYDRMAQAAASGGRMIEVNTSGKFTPCGEYYPTLDLLKRFHDAGVRCTVGTDAHRAEHIARDIREAYAFMREAGYTEVAVPLVGGGVRMMPIE</sequence>
<evidence type="ECO:0000256" key="3">
    <source>
        <dbReference type="ARBA" id="ARBA00013085"/>
    </source>
</evidence>
<evidence type="ECO:0000259" key="9">
    <source>
        <dbReference type="Pfam" id="PF02811"/>
    </source>
</evidence>
<accession>A0A3N0B391</accession>
<comment type="catalytic activity">
    <reaction evidence="7 8">
        <text>L-histidinol phosphate + H2O = L-histidinol + phosphate</text>
        <dbReference type="Rhea" id="RHEA:14465"/>
        <dbReference type="ChEBI" id="CHEBI:15377"/>
        <dbReference type="ChEBI" id="CHEBI:43474"/>
        <dbReference type="ChEBI" id="CHEBI:57699"/>
        <dbReference type="ChEBI" id="CHEBI:57980"/>
        <dbReference type="EC" id="3.1.3.15"/>
    </reaction>
</comment>
<dbReference type="GO" id="GO:0005737">
    <property type="term" value="C:cytoplasm"/>
    <property type="evidence" value="ECO:0007669"/>
    <property type="project" value="TreeGrafter"/>
</dbReference>
<dbReference type="RefSeq" id="WP_123208330.1">
    <property type="nucleotide sequence ID" value="NZ_JBHTHO010000001.1"/>
</dbReference>
<dbReference type="UniPathway" id="UPA00031">
    <property type="reaction ID" value="UER00013"/>
</dbReference>